<organism evidence="2 3">
    <name type="scientific">Anopheles merus</name>
    <name type="common">Mosquito</name>
    <dbReference type="NCBI Taxonomy" id="30066"/>
    <lineage>
        <taxon>Eukaryota</taxon>
        <taxon>Metazoa</taxon>
        <taxon>Ecdysozoa</taxon>
        <taxon>Arthropoda</taxon>
        <taxon>Hexapoda</taxon>
        <taxon>Insecta</taxon>
        <taxon>Pterygota</taxon>
        <taxon>Neoptera</taxon>
        <taxon>Endopterygota</taxon>
        <taxon>Diptera</taxon>
        <taxon>Nematocera</taxon>
        <taxon>Culicoidea</taxon>
        <taxon>Culicidae</taxon>
        <taxon>Anophelinae</taxon>
        <taxon>Anopheles</taxon>
    </lineage>
</organism>
<dbReference type="Proteomes" id="UP000075903">
    <property type="component" value="Unassembled WGS sequence"/>
</dbReference>
<proteinExistence type="predicted"/>
<keyword evidence="1" id="KW-0732">Signal</keyword>
<name>A0A182VPK1_ANOME</name>
<evidence type="ECO:0000256" key="1">
    <source>
        <dbReference type="SAM" id="SignalP"/>
    </source>
</evidence>
<dbReference type="AlphaFoldDB" id="A0A182VPK1"/>
<keyword evidence="3" id="KW-1185">Reference proteome</keyword>
<evidence type="ECO:0000313" key="3">
    <source>
        <dbReference type="Proteomes" id="UP000075903"/>
    </source>
</evidence>
<dbReference type="VEuPathDB" id="VectorBase:AMEM019002"/>
<dbReference type="EnsemblMetazoa" id="AMEM019002-RA">
    <property type="protein sequence ID" value="AMEM019002-PA"/>
    <property type="gene ID" value="AMEM019002"/>
</dbReference>
<reference evidence="2" key="1">
    <citation type="submission" date="2020-05" db="UniProtKB">
        <authorList>
            <consortium name="EnsemblMetazoa"/>
        </authorList>
    </citation>
    <scope>IDENTIFICATION</scope>
    <source>
        <strain evidence="2">MAF</strain>
    </source>
</reference>
<feature type="chain" id="PRO_5008140080" evidence="1">
    <location>
        <begin position="22"/>
        <end position="248"/>
    </location>
</feature>
<protein>
    <submittedName>
        <fullName evidence="2">Uncharacterized protein</fullName>
    </submittedName>
</protein>
<accession>A0A182VPK1</accession>
<evidence type="ECO:0000313" key="2">
    <source>
        <dbReference type="EnsemblMetazoa" id="AMEM019002-PA"/>
    </source>
</evidence>
<sequence>MILYSMYTWVALNCLWLLPAARDRCLSADLCRYFRILLPPVVLLRLVHQHVVQQVPVVGLVGQQRRVRVAPELQHRPLPVPARVLLGGFVHTRGGNLVLLEPGHQHLEQFVHQLLLQQPVVGHLHRRLVAVAVPDRVRDEPLRVAARLVRPLVVEFDALVLHQCRHRFAQLGQPALRSVDVFEVAVPRSDRNSQLRHQLRYFRLIHREWIDAKALYLIRENAPISRHSVLLLLNQNTPHFFRPAHGPR</sequence>
<feature type="signal peptide" evidence="1">
    <location>
        <begin position="1"/>
        <end position="21"/>
    </location>
</feature>